<feature type="transmembrane region" description="Helical" evidence="1">
    <location>
        <begin position="87"/>
        <end position="108"/>
    </location>
</feature>
<protein>
    <submittedName>
        <fullName evidence="2">O-antigen translocase</fullName>
    </submittedName>
</protein>
<name>A0ABP8Q5X6_9BACT</name>
<feature type="transmembrane region" description="Helical" evidence="1">
    <location>
        <begin position="365"/>
        <end position="387"/>
    </location>
</feature>
<feature type="transmembrane region" description="Helical" evidence="1">
    <location>
        <begin position="294"/>
        <end position="316"/>
    </location>
</feature>
<dbReference type="RefSeq" id="WP_208131685.1">
    <property type="nucleotide sequence ID" value="NZ_BAABGQ010000005.1"/>
</dbReference>
<sequence length="416" mass="43832">MATPVRTIWQGFVRGSLGTGVAIVARAAGALTLNKLVALYGGLGGLTQLAQFQNLMALFGALPTDGVQVGATTHLAPLRPGSGRHRVWFGAALALTGATILGAGAVLLATGGAAWPVGRAVFFTAGMLLIITQALLSTVLLAAGRRGPYIAQAVAISLLGTAAVAAALAAGWPLARVLLAYVGGQALTLPLAGWAAWHAGLLAGWRWRWPSQAAWRGMLPFVLMAAGSLLSGRAVDYGLRAWLIAHFAPARTDLWQAVAKLSDNYTLVMTAVLNTVFYPRLAALKATPAQARRYLAAVLGLLAVGLAVALGLVYALRDVLLPLLFAPRLLAARELLAPQLLGDWAKFLAWVFLYYLLARARPLPYLAMQGIAAGLYIVLVALFIGPFGLAGVVWAHALHYVLLLAICAGLYKWKWD</sequence>
<organism evidence="2 3">
    <name type="scientific">Hymenobacter ginsengisoli</name>
    <dbReference type="NCBI Taxonomy" id="1051626"/>
    <lineage>
        <taxon>Bacteria</taxon>
        <taxon>Pseudomonadati</taxon>
        <taxon>Bacteroidota</taxon>
        <taxon>Cytophagia</taxon>
        <taxon>Cytophagales</taxon>
        <taxon>Hymenobacteraceae</taxon>
        <taxon>Hymenobacter</taxon>
    </lineage>
</organism>
<keyword evidence="3" id="KW-1185">Reference proteome</keyword>
<evidence type="ECO:0000313" key="2">
    <source>
        <dbReference type="EMBL" id="GAA4497528.1"/>
    </source>
</evidence>
<dbReference type="EMBL" id="BAABGQ010000005">
    <property type="protein sequence ID" value="GAA4497528.1"/>
    <property type="molecule type" value="Genomic_DNA"/>
</dbReference>
<feature type="transmembrane region" description="Helical" evidence="1">
    <location>
        <begin position="217"/>
        <end position="235"/>
    </location>
</feature>
<accession>A0ABP8Q5X6</accession>
<feature type="transmembrane region" description="Helical" evidence="1">
    <location>
        <begin position="265"/>
        <end position="282"/>
    </location>
</feature>
<keyword evidence="1" id="KW-1133">Transmembrane helix</keyword>
<evidence type="ECO:0000313" key="3">
    <source>
        <dbReference type="Proteomes" id="UP001501243"/>
    </source>
</evidence>
<reference evidence="3" key="1">
    <citation type="journal article" date="2019" name="Int. J. Syst. Evol. Microbiol.">
        <title>The Global Catalogue of Microorganisms (GCM) 10K type strain sequencing project: providing services to taxonomists for standard genome sequencing and annotation.</title>
        <authorList>
            <consortium name="The Broad Institute Genomics Platform"/>
            <consortium name="The Broad Institute Genome Sequencing Center for Infectious Disease"/>
            <person name="Wu L."/>
            <person name="Ma J."/>
        </authorList>
    </citation>
    <scope>NUCLEOTIDE SEQUENCE [LARGE SCALE GENOMIC DNA]</scope>
    <source>
        <strain evidence="3">JCM 17841</strain>
    </source>
</reference>
<dbReference type="Proteomes" id="UP001501243">
    <property type="component" value="Unassembled WGS sequence"/>
</dbReference>
<keyword evidence="1" id="KW-0472">Membrane</keyword>
<feature type="transmembrane region" description="Helical" evidence="1">
    <location>
        <begin position="149"/>
        <end position="172"/>
    </location>
</feature>
<feature type="transmembrane region" description="Helical" evidence="1">
    <location>
        <begin position="178"/>
        <end position="205"/>
    </location>
</feature>
<feature type="transmembrane region" description="Helical" evidence="1">
    <location>
        <begin position="120"/>
        <end position="142"/>
    </location>
</feature>
<feature type="transmembrane region" description="Helical" evidence="1">
    <location>
        <begin position="393"/>
        <end position="411"/>
    </location>
</feature>
<feature type="transmembrane region" description="Helical" evidence="1">
    <location>
        <begin position="336"/>
        <end position="358"/>
    </location>
</feature>
<gene>
    <name evidence="2" type="ORF">GCM10023172_12640</name>
</gene>
<proteinExistence type="predicted"/>
<keyword evidence="1" id="KW-0812">Transmembrane</keyword>
<comment type="caution">
    <text evidence="2">The sequence shown here is derived from an EMBL/GenBank/DDBJ whole genome shotgun (WGS) entry which is preliminary data.</text>
</comment>
<evidence type="ECO:0000256" key="1">
    <source>
        <dbReference type="SAM" id="Phobius"/>
    </source>
</evidence>